<dbReference type="AlphaFoldDB" id="A0A428SMQ1"/>
<dbReference type="Pfam" id="PF06985">
    <property type="entry name" value="HET"/>
    <property type="match status" value="1"/>
</dbReference>
<comment type="caution">
    <text evidence="2">The sequence shown here is derived from an EMBL/GenBank/DDBJ whole genome shotgun (WGS) entry which is preliminary data.</text>
</comment>
<reference evidence="2 3" key="1">
    <citation type="submission" date="2017-06" db="EMBL/GenBank/DDBJ databases">
        <title>Cmopartive genomic analysis of Ambrosia Fusariam Clade fungi.</title>
        <authorList>
            <person name="Stajich J.E."/>
            <person name="Carrillo J."/>
            <person name="Kijimoto T."/>
            <person name="Eskalen A."/>
            <person name="O'Donnell K."/>
            <person name="Kasson M."/>
        </authorList>
    </citation>
    <scope>NUCLEOTIDE SEQUENCE [LARGE SCALE GENOMIC DNA]</scope>
    <source>
        <strain evidence="2 3">NRRL 20438</strain>
    </source>
</reference>
<evidence type="ECO:0000313" key="2">
    <source>
        <dbReference type="EMBL" id="RSL91042.1"/>
    </source>
</evidence>
<name>A0A428SMQ1_9HYPO</name>
<dbReference type="Proteomes" id="UP000288429">
    <property type="component" value="Unassembled WGS sequence"/>
</dbReference>
<protein>
    <recommendedName>
        <fullName evidence="1">Heterokaryon incompatibility domain-containing protein</fullName>
    </recommendedName>
</protein>
<dbReference type="PANTHER" id="PTHR33112">
    <property type="entry name" value="DOMAIN PROTEIN, PUTATIVE-RELATED"/>
    <property type="match status" value="1"/>
</dbReference>
<keyword evidence="3" id="KW-1185">Reference proteome</keyword>
<feature type="domain" description="Heterokaryon incompatibility" evidence="1">
    <location>
        <begin position="178"/>
        <end position="325"/>
    </location>
</feature>
<proteinExistence type="predicted"/>
<organism evidence="2 3">
    <name type="scientific">Fusarium ambrosium</name>
    <dbReference type="NCBI Taxonomy" id="131363"/>
    <lineage>
        <taxon>Eukaryota</taxon>
        <taxon>Fungi</taxon>
        <taxon>Dikarya</taxon>
        <taxon>Ascomycota</taxon>
        <taxon>Pezizomycotina</taxon>
        <taxon>Sordariomycetes</taxon>
        <taxon>Hypocreomycetidae</taxon>
        <taxon>Hypocreales</taxon>
        <taxon>Nectriaceae</taxon>
        <taxon>Fusarium</taxon>
        <taxon>Fusarium solani species complex</taxon>
    </lineage>
</organism>
<sequence length="674" mass="77212">MPPTALCLWCALTPFYNLPSGLGKSERYYLGPGFRVKESPCPLCQLVVEAHYQNAEVLDENPVWLVWREGAEIGFAFEVPQAGRDVWISFGLLESTDHAVREMRVAHPGRCHLRPTTEPLIDTYRILDWVHNCEQRHGDECQLPTQVPFSEAFRGLPFIRLIDVQDGCLVEKQYHVKYITLSYVWGAVANFRLTRANRRVLLTPGSLDKVSDRLPATIRDTIGVVQRLGCRYLWVDALCLVQNDTYDLDQGVKTMDLIYERAWLTIVAACGHDANVRLPGAQYGTRKPLMNTYHVMPGITLGVVVGLDDLLGRSMYDTRGWTFQERMLSRRAIYFVDGKLFYRCRKTIQAEHLVDLPNATRANQWTVAQVLPRAILMRDPVYDFSSILRFYTKRILSDQSDAPRAMAGIIQRFSVAMGCQFLEGLPTVTFDLFILLRRQGDNLRRRAAFPSYSWTGWSGQMARLKTCNDSLRDKKWIIWYKRSPSGVVSLVWDPSDLSIRFYDMARVGYRESQPFSHGRYTPRHLDTSRTTPSKAISFSRDVPPYHILQFWTVSVFYTISDICVFDAMADLIDCNGTKCGSVWIDGFEETTYFESQSCFEFILLSESGPDSTHPFDDRIMAHPPVTKHSNKCFLVLLLEWRGGLAERRGFGYIFQEAMQNSRAPGPVWKEILLA</sequence>
<gene>
    <name evidence="2" type="ORF">CDV31_015563</name>
</gene>
<dbReference type="PANTHER" id="PTHR33112:SF12">
    <property type="entry name" value="HETEROKARYON INCOMPATIBILITY DOMAIN-CONTAINING PROTEIN"/>
    <property type="match status" value="1"/>
</dbReference>
<accession>A0A428SMQ1</accession>
<dbReference type="InterPro" id="IPR010730">
    <property type="entry name" value="HET"/>
</dbReference>
<dbReference type="EMBL" id="NIZV01000417">
    <property type="protein sequence ID" value="RSL91042.1"/>
    <property type="molecule type" value="Genomic_DNA"/>
</dbReference>
<evidence type="ECO:0000313" key="3">
    <source>
        <dbReference type="Proteomes" id="UP000288429"/>
    </source>
</evidence>
<evidence type="ECO:0000259" key="1">
    <source>
        <dbReference type="Pfam" id="PF06985"/>
    </source>
</evidence>